<evidence type="ECO:0000313" key="7">
    <source>
        <dbReference type="EMBL" id="RWR86337.1"/>
    </source>
</evidence>
<evidence type="ECO:0000259" key="6">
    <source>
        <dbReference type="PROSITE" id="PS51519"/>
    </source>
</evidence>
<feature type="domain" description="RWP-RK" evidence="6">
    <location>
        <begin position="5"/>
        <end position="92"/>
    </location>
</feature>
<keyword evidence="2" id="KW-0238">DNA-binding</keyword>
<feature type="region of interest" description="Disordered" evidence="5">
    <location>
        <begin position="66"/>
        <end position="93"/>
    </location>
</feature>
<sequence length="240" mass="26305">MSETDKSSHQSDGGSVALNDSLSFNEVAKLFSMPIAEAANILGVCTSVLKKICRDNGLISGIQLQNRTPSSVQDSSKSQQGNIQMAGQASQQQGNRLLQNGRQNMFQSSQPKNIPTYLDEFKHGFPTNGLSSVSTKWWGTSGLDGNEMLEEEHLAQEAEKQPSGESVEDMEASKVKTERETEKGDTGAALLLSLRKRASEDGRAAVKLGVARGYGAYKLRRKERAMLLQIFRSSYPSEWE</sequence>
<evidence type="ECO:0000256" key="4">
    <source>
        <dbReference type="ARBA" id="ARBA00023242"/>
    </source>
</evidence>
<evidence type="ECO:0000256" key="2">
    <source>
        <dbReference type="ARBA" id="ARBA00023125"/>
    </source>
</evidence>
<dbReference type="InterPro" id="IPR003035">
    <property type="entry name" value="RWP-RK_dom"/>
</dbReference>
<evidence type="ECO:0000256" key="1">
    <source>
        <dbReference type="ARBA" id="ARBA00023015"/>
    </source>
</evidence>
<keyword evidence="1" id="KW-0805">Transcription regulation</keyword>
<evidence type="ECO:0000256" key="5">
    <source>
        <dbReference type="SAM" id="MobiDB-lite"/>
    </source>
</evidence>
<dbReference type="GO" id="GO:0003677">
    <property type="term" value="F:DNA binding"/>
    <property type="evidence" value="ECO:0007669"/>
    <property type="project" value="UniProtKB-KW"/>
</dbReference>
<comment type="caution">
    <text evidence="7">The sequence shown here is derived from an EMBL/GenBank/DDBJ whole genome shotgun (WGS) entry which is preliminary data.</text>
</comment>
<dbReference type="EMBL" id="QPKB01000006">
    <property type="protein sequence ID" value="RWR86337.1"/>
    <property type="molecule type" value="Genomic_DNA"/>
</dbReference>
<evidence type="ECO:0000256" key="3">
    <source>
        <dbReference type="ARBA" id="ARBA00023163"/>
    </source>
</evidence>
<dbReference type="STRING" id="337451.A0A443P6D7"/>
<reference evidence="7 8" key="1">
    <citation type="journal article" date="2019" name="Nat. Plants">
        <title>Stout camphor tree genome fills gaps in understanding of flowering plant genome evolution.</title>
        <authorList>
            <person name="Chaw S.M."/>
            <person name="Liu Y.C."/>
            <person name="Wu Y.W."/>
            <person name="Wang H.Y."/>
            <person name="Lin C.I."/>
            <person name="Wu C.S."/>
            <person name="Ke H.M."/>
            <person name="Chang L.Y."/>
            <person name="Hsu C.Y."/>
            <person name="Yang H.T."/>
            <person name="Sudianto E."/>
            <person name="Hsu M.H."/>
            <person name="Wu K.P."/>
            <person name="Wang L.N."/>
            <person name="Leebens-Mack J.H."/>
            <person name="Tsai I.J."/>
        </authorList>
    </citation>
    <scope>NUCLEOTIDE SEQUENCE [LARGE SCALE GENOMIC DNA]</scope>
    <source>
        <strain evidence="8">cv. Chaw 1501</strain>
        <tissue evidence="7">Young leaves</tissue>
    </source>
</reference>
<accession>A0A443P6D7</accession>
<proteinExistence type="predicted"/>
<keyword evidence="3" id="KW-0804">Transcription</keyword>
<feature type="compositionally biased region" description="Basic and acidic residues" evidence="5">
    <location>
        <begin position="171"/>
        <end position="184"/>
    </location>
</feature>
<dbReference type="OrthoDB" id="6270329at2759"/>
<keyword evidence="8" id="KW-1185">Reference proteome</keyword>
<organism evidence="7 8">
    <name type="scientific">Cinnamomum micranthum f. kanehirae</name>
    <dbReference type="NCBI Taxonomy" id="337451"/>
    <lineage>
        <taxon>Eukaryota</taxon>
        <taxon>Viridiplantae</taxon>
        <taxon>Streptophyta</taxon>
        <taxon>Embryophyta</taxon>
        <taxon>Tracheophyta</taxon>
        <taxon>Spermatophyta</taxon>
        <taxon>Magnoliopsida</taxon>
        <taxon>Magnoliidae</taxon>
        <taxon>Laurales</taxon>
        <taxon>Lauraceae</taxon>
        <taxon>Cinnamomum</taxon>
    </lineage>
</organism>
<evidence type="ECO:0000313" key="8">
    <source>
        <dbReference type="Proteomes" id="UP000283530"/>
    </source>
</evidence>
<dbReference type="PANTHER" id="PTHR48460">
    <property type="entry name" value="RWP-RK DOMAIN-CONTAINING PROTEIN"/>
    <property type="match status" value="1"/>
</dbReference>
<protein>
    <submittedName>
        <fullName evidence="7">Protein NLP3 isoform X1</fullName>
    </submittedName>
</protein>
<gene>
    <name evidence="7" type="ORF">CKAN_01523000</name>
</gene>
<feature type="compositionally biased region" description="Basic and acidic residues" evidence="5">
    <location>
        <begin position="153"/>
        <end position="162"/>
    </location>
</feature>
<dbReference type="PROSITE" id="PS51519">
    <property type="entry name" value="RWP_RK"/>
    <property type="match status" value="1"/>
</dbReference>
<name>A0A443P6D7_9MAGN</name>
<dbReference type="AlphaFoldDB" id="A0A443P6D7"/>
<feature type="region of interest" description="Disordered" evidence="5">
    <location>
        <begin position="153"/>
        <end position="184"/>
    </location>
</feature>
<dbReference type="PANTHER" id="PTHR48460:SF1">
    <property type="entry name" value="RWP-RK DOMAIN-CONTAINING PROTEIN"/>
    <property type="match status" value="1"/>
</dbReference>
<keyword evidence="4" id="KW-0539">Nucleus</keyword>
<dbReference type="Proteomes" id="UP000283530">
    <property type="component" value="Unassembled WGS sequence"/>
</dbReference>
<dbReference type="Pfam" id="PF02042">
    <property type="entry name" value="RWP-RK"/>
    <property type="match status" value="1"/>
</dbReference>